<dbReference type="InterPro" id="IPR028250">
    <property type="entry name" value="DsbDN"/>
</dbReference>
<keyword evidence="7" id="KW-0732">Signal</keyword>
<evidence type="ECO:0000259" key="8">
    <source>
        <dbReference type="Pfam" id="PF02683"/>
    </source>
</evidence>
<dbReference type="EMBL" id="CP106679">
    <property type="protein sequence ID" value="UXP33693.1"/>
    <property type="molecule type" value="Genomic_DNA"/>
</dbReference>
<dbReference type="Pfam" id="PF02683">
    <property type="entry name" value="DsbD_TM"/>
    <property type="match status" value="1"/>
</dbReference>
<evidence type="ECO:0000256" key="6">
    <source>
        <dbReference type="SAM" id="Phobius"/>
    </source>
</evidence>
<dbReference type="Proteomes" id="UP001065174">
    <property type="component" value="Chromosome"/>
</dbReference>
<dbReference type="PANTHER" id="PTHR32234">
    <property type="entry name" value="THIOL:DISULFIDE INTERCHANGE PROTEIN DSBD"/>
    <property type="match status" value="1"/>
</dbReference>
<gene>
    <name evidence="10" type="ORF">N6H18_06970</name>
</gene>
<feature type="chain" id="PRO_5045818583" evidence="7">
    <location>
        <begin position="19"/>
        <end position="652"/>
    </location>
</feature>
<dbReference type="InterPro" id="IPR036249">
    <property type="entry name" value="Thioredoxin-like_sf"/>
</dbReference>
<feature type="domain" description="Thiol:disulfide interchange protein DsbD N-terminal" evidence="9">
    <location>
        <begin position="38"/>
        <end position="147"/>
    </location>
</feature>
<proteinExistence type="predicted"/>
<dbReference type="Gene3D" id="3.40.30.10">
    <property type="entry name" value="Glutaredoxin"/>
    <property type="match status" value="1"/>
</dbReference>
<keyword evidence="2 6" id="KW-0812">Transmembrane</keyword>
<dbReference type="Pfam" id="PF11412">
    <property type="entry name" value="DsbD_N"/>
    <property type="match status" value="1"/>
</dbReference>
<feature type="signal peptide" evidence="7">
    <location>
        <begin position="1"/>
        <end position="18"/>
    </location>
</feature>
<evidence type="ECO:0000313" key="11">
    <source>
        <dbReference type="Proteomes" id="UP001065174"/>
    </source>
</evidence>
<evidence type="ECO:0000259" key="9">
    <source>
        <dbReference type="Pfam" id="PF11412"/>
    </source>
</evidence>
<feature type="domain" description="Cytochrome C biogenesis protein transmembrane" evidence="8">
    <location>
        <begin position="185"/>
        <end position="390"/>
    </location>
</feature>
<evidence type="ECO:0000313" key="10">
    <source>
        <dbReference type="EMBL" id="UXP33693.1"/>
    </source>
</evidence>
<dbReference type="Pfam" id="PF13899">
    <property type="entry name" value="Thioredoxin_7"/>
    <property type="match status" value="1"/>
</dbReference>
<feature type="transmembrane region" description="Helical" evidence="6">
    <location>
        <begin position="224"/>
        <end position="245"/>
    </location>
</feature>
<keyword evidence="4 6" id="KW-1133">Transmembrane helix</keyword>
<feature type="transmembrane region" description="Helical" evidence="6">
    <location>
        <begin position="369"/>
        <end position="387"/>
    </location>
</feature>
<accession>A0ABY6CT72</accession>
<keyword evidence="5 6" id="KW-0472">Membrane</keyword>
<organism evidence="10 11">
    <name type="scientific">Reichenbachiella agarivorans</name>
    <dbReference type="NCBI Taxonomy" id="2979464"/>
    <lineage>
        <taxon>Bacteria</taxon>
        <taxon>Pseudomonadati</taxon>
        <taxon>Bacteroidota</taxon>
        <taxon>Cytophagia</taxon>
        <taxon>Cytophagales</taxon>
        <taxon>Reichenbachiellaceae</taxon>
        <taxon>Reichenbachiella</taxon>
    </lineage>
</organism>
<reference evidence="10" key="1">
    <citation type="submission" date="2022-09" db="EMBL/GenBank/DDBJ databases">
        <title>Comparative genomics and taxonomic characterization of three novel marine species of genus Reichenbachiella exhibiting antioxidant and polysaccharide degradation activities.</title>
        <authorList>
            <person name="Muhammad N."/>
            <person name="Lee Y.-J."/>
            <person name="Ko J."/>
            <person name="Kim S.-G."/>
        </authorList>
    </citation>
    <scope>NUCLEOTIDE SEQUENCE</scope>
    <source>
        <strain evidence="10">BKB1-1</strain>
    </source>
</reference>
<evidence type="ECO:0000256" key="7">
    <source>
        <dbReference type="SAM" id="SignalP"/>
    </source>
</evidence>
<keyword evidence="3" id="KW-0201">Cytochrome c-type biogenesis</keyword>
<feature type="transmembrane region" description="Helical" evidence="6">
    <location>
        <begin position="407"/>
        <end position="424"/>
    </location>
</feature>
<evidence type="ECO:0000256" key="2">
    <source>
        <dbReference type="ARBA" id="ARBA00022692"/>
    </source>
</evidence>
<feature type="transmembrane region" description="Helical" evidence="6">
    <location>
        <begin position="257"/>
        <end position="278"/>
    </location>
</feature>
<evidence type="ECO:0000256" key="4">
    <source>
        <dbReference type="ARBA" id="ARBA00022989"/>
    </source>
</evidence>
<keyword evidence="11" id="KW-1185">Reference proteome</keyword>
<evidence type="ECO:0000256" key="3">
    <source>
        <dbReference type="ARBA" id="ARBA00022748"/>
    </source>
</evidence>
<protein>
    <submittedName>
        <fullName evidence="10">Protein-disulfide reductase DsbD family protein</fullName>
    </submittedName>
</protein>
<evidence type="ECO:0000256" key="5">
    <source>
        <dbReference type="ARBA" id="ARBA00023136"/>
    </source>
</evidence>
<sequence length="652" mass="72404">MNKAIAIILIFFSVQGSAQVLQPAKWSLDISVSEPEIGQEMDLTFNVKIDQDWYLYSSDFDPDLGPLVTTIEFEPHASFELLGGITPVNPQKKYDSLWEGEYTYFKKNAQFTQRVKILSTNPTIKGSYFYQVCTDIDGKCIPFDDEFDFSPLLGSQLHATSVDDQKDKGMLTQRSNNDPYSLLSFMIAAFLAGLAAIFTPCVFPMIPMTVSFFTGNGGGKWKGIFYGFSIILIYTLIGSVLAPFMGAETANELATNWIPNVIFFAVFVVFALSFLGLFEITLPSKFVNNIDKQSDKGGLIGIFFMAFTLVVVSFSCTGPLVGTILVESAGGQILKPILGMFAFSLAFALPFTVFALFPSLLKNLPKSGGWLNSVKVVLGLLELAFAFKFLSIADQAYHWGILDREVYLAIWIVIFTILGLYLLGKIRFPHDSPSDHTSVGGLILAIATLSFVVYLIPGMFGAPLKALAGYLPPQSSQDFNLTASTETHAESTICEVPKYADFLHFPHGIQGYFDYEQALACAKEQNKPVFIDFTGHGCVNCREMEAKVWSDPMVLQRLNEDFVMLALYVDDKTDLPESEWVTSSYDGKIKKSIGKKNADFQIARLDNNAQPYYVILDTNGELLLPPKAYDLNIASFVEFLEQGKRNFKKLAK</sequence>
<dbReference type="RefSeq" id="WP_262311120.1">
    <property type="nucleotide sequence ID" value="NZ_CP106679.1"/>
</dbReference>
<dbReference type="SUPFAM" id="SSF52833">
    <property type="entry name" value="Thioredoxin-like"/>
    <property type="match status" value="1"/>
</dbReference>
<feature type="transmembrane region" description="Helical" evidence="6">
    <location>
        <begin position="337"/>
        <end position="357"/>
    </location>
</feature>
<feature type="transmembrane region" description="Helical" evidence="6">
    <location>
        <begin position="180"/>
        <end position="203"/>
    </location>
</feature>
<name>A0ABY6CT72_9BACT</name>
<feature type="transmembrane region" description="Helical" evidence="6">
    <location>
        <begin position="436"/>
        <end position="456"/>
    </location>
</feature>
<feature type="transmembrane region" description="Helical" evidence="6">
    <location>
        <begin position="299"/>
        <end position="325"/>
    </location>
</feature>
<dbReference type="PANTHER" id="PTHR32234:SF0">
    <property type="entry name" value="THIOL:DISULFIDE INTERCHANGE PROTEIN DSBD"/>
    <property type="match status" value="1"/>
</dbReference>
<dbReference type="InterPro" id="IPR003834">
    <property type="entry name" value="Cyt_c_assmbl_TM_dom"/>
</dbReference>
<comment type="subcellular location">
    <subcellularLocation>
        <location evidence="1">Membrane</location>
        <topology evidence="1">Multi-pass membrane protein</topology>
    </subcellularLocation>
</comment>
<evidence type="ECO:0000256" key="1">
    <source>
        <dbReference type="ARBA" id="ARBA00004141"/>
    </source>
</evidence>